<evidence type="ECO:0000256" key="10">
    <source>
        <dbReference type="ARBA" id="ARBA00022898"/>
    </source>
</evidence>
<dbReference type="GO" id="GO:0000049">
    <property type="term" value="F:tRNA binding"/>
    <property type="evidence" value="ECO:0000318"/>
    <property type="project" value="GO_Central"/>
</dbReference>
<accession>A0A8J0U6V3</accession>
<keyword evidence="9" id="KW-0694">RNA-binding</keyword>
<organism evidence="20 21">
    <name type="scientific">Xenopus laevis</name>
    <name type="common">African clawed frog</name>
    <dbReference type="NCBI Taxonomy" id="8355"/>
    <lineage>
        <taxon>Eukaryota</taxon>
        <taxon>Metazoa</taxon>
        <taxon>Chordata</taxon>
        <taxon>Craniata</taxon>
        <taxon>Vertebrata</taxon>
        <taxon>Euteleostomi</taxon>
        <taxon>Amphibia</taxon>
        <taxon>Batrachia</taxon>
        <taxon>Anura</taxon>
        <taxon>Pipoidea</taxon>
        <taxon>Pipidae</taxon>
        <taxon>Xenopodinae</taxon>
        <taxon>Xenopus</taxon>
        <taxon>Xenopus</taxon>
    </lineage>
</organism>
<dbReference type="GO" id="GO:0001717">
    <property type="term" value="P:conversion of seryl-tRNAsec to selenocys-tRNAsec"/>
    <property type="evidence" value="ECO:0007669"/>
    <property type="project" value="InterPro"/>
</dbReference>
<gene>
    <name evidence="21" type="primary">LOC108704214</name>
</gene>
<evidence type="ECO:0000256" key="19">
    <source>
        <dbReference type="SAM" id="Phobius"/>
    </source>
</evidence>
<comment type="pathway">
    <text evidence="3">Aminoacyl-tRNA biosynthesis; selenocysteinyl-tRNA(Sec) biosynthesis; selenocysteinyl-tRNA(Sec) from L-seryl-tRNA(Sec) (archaeal/eukaryal route): step 2/2.</text>
</comment>
<keyword evidence="20" id="KW-1185">Reference proteome</keyword>
<keyword evidence="19" id="KW-0812">Transmembrane</keyword>
<evidence type="ECO:0000256" key="15">
    <source>
        <dbReference type="ARBA" id="ARBA00032048"/>
    </source>
</evidence>
<sequence length="301" mass="33708">MRMRSVTIEAFRVEKWNSWSKVYLTNGKRKANEGPEGDNNQGTKTTANRRIIPNYATNYQKCTEDVARRFMAVGFIWKIKKIITFEQYYYSDESKTDNSVKDTLIHGIGRSGDIAAIQPKAASSRDVANVGKKVILDIIRLAGVQTASSCFLVPMAIGMSLTLCFLTLWHQRPKPNYIIWPRIDQKSCFKSMITAGFEPVVIENVLEGDELHTDLNAVESKITGIGAENILCVHSTTSCFAPRLVVNLCYQHNSTISCKLYQRDVYGCEQSSSAVTQLGSMLFTRQVPGASSCLDDEKLHK</sequence>
<evidence type="ECO:0000256" key="5">
    <source>
        <dbReference type="ARBA" id="ARBA00012464"/>
    </source>
</evidence>
<evidence type="ECO:0000256" key="18">
    <source>
        <dbReference type="SAM" id="MobiDB-lite"/>
    </source>
</evidence>
<feature type="transmembrane region" description="Helical" evidence="19">
    <location>
        <begin position="151"/>
        <end position="169"/>
    </location>
</feature>
<keyword evidence="19" id="KW-1133">Transmembrane helix</keyword>
<dbReference type="PANTHER" id="PTHR12944:SF2">
    <property type="entry name" value="O-PHOSPHOSERYL-TRNA(SEC) SELENIUM TRANSFERASE"/>
    <property type="match status" value="1"/>
</dbReference>
<dbReference type="InterPro" id="IPR008829">
    <property type="entry name" value="SepSecS/SepCysS"/>
</dbReference>
<keyword evidence="12" id="KW-0711">Selenium</keyword>
<evidence type="ECO:0000256" key="1">
    <source>
        <dbReference type="ARBA" id="ARBA00001933"/>
    </source>
</evidence>
<evidence type="ECO:0000256" key="4">
    <source>
        <dbReference type="ARBA" id="ARBA00007037"/>
    </source>
</evidence>
<dbReference type="EC" id="2.9.1.2" evidence="5"/>
<dbReference type="RefSeq" id="XP_018096162.2">
    <property type="nucleotide sequence ID" value="XM_018240673.2"/>
</dbReference>
<comment type="subunit">
    <text evidence="13">Homotetramer formed by a catalytic dimer and a non-catalytic dimer serving as a binding platform that orients tRNASec for catalysis. Each tetramer binds the CCA ends of two tRNAs which point to the active sites of the catalytic dimer.</text>
</comment>
<dbReference type="CTD" id="108704214"/>
<protein>
    <recommendedName>
        <fullName evidence="6">O-phosphoseryl-tRNA(Sec) selenium transferase</fullName>
        <ecNumber evidence="5">2.9.1.2</ecNumber>
    </recommendedName>
    <alternativeName>
        <fullName evidence="14">Selenocysteine synthase</fullName>
    </alternativeName>
    <alternativeName>
        <fullName evidence="15">Selenocysteinyl-tRNA(Sec) synthase</fullName>
    </alternativeName>
    <alternativeName>
        <fullName evidence="16">Sep-tRNA:Sec-tRNA synthase</fullName>
    </alternativeName>
</protein>
<evidence type="ECO:0000256" key="7">
    <source>
        <dbReference type="ARBA" id="ARBA00022555"/>
    </source>
</evidence>
<evidence type="ECO:0000256" key="8">
    <source>
        <dbReference type="ARBA" id="ARBA00022679"/>
    </source>
</evidence>
<comment type="cofactor">
    <cofactor evidence="1">
        <name>pyridoxal 5'-phosphate</name>
        <dbReference type="ChEBI" id="CHEBI:597326"/>
    </cofactor>
</comment>
<dbReference type="OrthoDB" id="10263545at2759"/>
<dbReference type="AlphaFoldDB" id="A0A8J0U6V3"/>
<dbReference type="PANTHER" id="PTHR12944">
    <property type="entry name" value="SOLUBLE LIVER ANTIGEN/LIVER PANCREAS ANTIGEN"/>
    <property type="match status" value="1"/>
</dbReference>
<dbReference type="InterPro" id="IPR015421">
    <property type="entry name" value="PyrdxlP-dep_Trfase_major"/>
</dbReference>
<evidence type="ECO:0000256" key="16">
    <source>
        <dbReference type="ARBA" id="ARBA00032693"/>
    </source>
</evidence>
<evidence type="ECO:0000256" key="12">
    <source>
        <dbReference type="ARBA" id="ARBA00023266"/>
    </source>
</evidence>
<evidence type="ECO:0000256" key="3">
    <source>
        <dbReference type="ARBA" id="ARBA00004822"/>
    </source>
</evidence>
<evidence type="ECO:0000256" key="2">
    <source>
        <dbReference type="ARBA" id="ARBA00002552"/>
    </source>
</evidence>
<dbReference type="GeneID" id="108704214"/>
<evidence type="ECO:0000256" key="11">
    <source>
        <dbReference type="ARBA" id="ARBA00022917"/>
    </source>
</evidence>
<dbReference type="GO" id="GO:0098621">
    <property type="term" value="F:O-phosphoseryl-tRNA(Sec) selenium transferase activity"/>
    <property type="evidence" value="ECO:0007669"/>
    <property type="project" value="UniProtKB-EC"/>
</dbReference>
<dbReference type="UniPathway" id="UPA00906">
    <property type="reaction ID" value="UER00898"/>
</dbReference>
<dbReference type="Gene3D" id="3.40.640.10">
    <property type="entry name" value="Type I PLP-dependent aspartate aminotransferase-like (Major domain)"/>
    <property type="match status" value="1"/>
</dbReference>
<evidence type="ECO:0000256" key="13">
    <source>
        <dbReference type="ARBA" id="ARBA00026053"/>
    </source>
</evidence>
<evidence type="ECO:0000256" key="14">
    <source>
        <dbReference type="ARBA" id="ARBA00030669"/>
    </source>
</evidence>
<keyword evidence="7" id="KW-0820">tRNA-binding</keyword>
<dbReference type="Pfam" id="PF05889">
    <property type="entry name" value="SepSecS"/>
    <property type="match status" value="1"/>
</dbReference>
<dbReference type="SUPFAM" id="SSF53383">
    <property type="entry name" value="PLP-dependent transferases"/>
    <property type="match status" value="1"/>
</dbReference>
<comment type="catalytic activity">
    <reaction evidence="17">
        <text>O-phospho-L-seryl-tRNA(Sec) + selenophosphate + H2O = L-selenocysteinyl-tRNA(Sec) + 2 phosphate</text>
        <dbReference type="Rhea" id="RHEA:25041"/>
        <dbReference type="Rhea" id="RHEA-COMP:9743"/>
        <dbReference type="Rhea" id="RHEA-COMP:9947"/>
        <dbReference type="ChEBI" id="CHEBI:15377"/>
        <dbReference type="ChEBI" id="CHEBI:16144"/>
        <dbReference type="ChEBI" id="CHEBI:43474"/>
        <dbReference type="ChEBI" id="CHEBI:78551"/>
        <dbReference type="ChEBI" id="CHEBI:78573"/>
        <dbReference type="EC" id="2.9.1.2"/>
    </reaction>
</comment>
<name>A0A8J0U6V3_XENLA</name>
<keyword evidence="19" id="KW-0472">Membrane</keyword>
<evidence type="ECO:0000256" key="9">
    <source>
        <dbReference type="ARBA" id="ARBA00022884"/>
    </source>
</evidence>
<comment type="similarity">
    <text evidence="4">Belongs to the SepSecS family.</text>
</comment>
<feature type="compositionally biased region" description="Polar residues" evidence="18">
    <location>
        <begin position="38"/>
        <end position="47"/>
    </location>
</feature>
<feature type="region of interest" description="Disordered" evidence="18">
    <location>
        <begin position="28"/>
        <end position="47"/>
    </location>
</feature>
<evidence type="ECO:0000313" key="21">
    <source>
        <dbReference type="RefSeq" id="XP_018096162.2"/>
    </source>
</evidence>
<dbReference type="KEGG" id="xla:108704214"/>
<dbReference type="InterPro" id="IPR019872">
    <property type="entry name" value="Sec-tRNA_Se_transferase"/>
</dbReference>
<evidence type="ECO:0000256" key="6">
    <source>
        <dbReference type="ARBA" id="ARBA00021963"/>
    </source>
</evidence>
<dbReference type="Proteomes" id="UP000186698">
    <property type="component" value="Chromosome 1S"/>
</dbReference>
<dbReference type="InterPro" id="IPR015424">
    <property type="entry name" value="PyrdxlP-dep_Trfase"/>
</dbReference>
<keyword evidence="11" id="KW-0648">Protein biosynthesis</keyword>
<dbReference type="GO" id="GO:0001514">
    <property type="term" value="P:selenocysteine incorporation"/>
    <property type="evidence" value="ECO:0000318"/>
    <property type="project" value="GO_Central"/>
</dbReference>
<evidence type="ECO:0000313" key="20">
    <source>
        <dbReference type="Proteomes" id="UP000186698"/>
    </source>
</evidence>
<evidence type="ECO:0000256" key="17">
    <source>
        <dbReference type="ARBA" id="ARBA00048808"/>
    </source>
</evidence>
<keyword evidence="8" id="KW-0808">Transferase</keyword>
<keyword evidence="10" id="KW-0663">Pyridoxal phosphate</keyword>
<proteinExistence type="inferred from homology"/>
<comment type="function">
    <text evidence="2">Converts O-phosphoseryl-tRNA(Sec) to selenocysteinyl-tRNA(Sec) required for selenoprotein biosynthesis.</text>
</comment>
<reference evidence="21" key="1">
    <citation type="submission" date="2025-08" db="UniProtKB">
        <authorList>
            <consortium name="RefSeq"/>
        </authorList>
    </citation>
    <scope>IDENTIFICATION</scope>
    <source>
        <strain evidence="21">J_2021</strain>
        <tissue evidence="21">Erythrocytes</tissue>
    </source>
</reference>